<keyword evidence="3" id="KW-1185">Reference proteome</keyword>
<protein>
    <submittedName>
        <fullName evidence="2">Uncharacterized protein</fullName>
    </submittedName>
</protein>
<dbReference type="RefSeq" id="WP_084841870.1">
    <property type="nucleotide sequence ID" value="NZ_ARYN01000010.1"/>
</dbReference>
<reference evidence="2 3" key="1">
    <citation type="submission" date="2013-04" db="EMBL/GenBank/DDBJ databases">
        <title>Zunongwangia sp. 22II14-10F7 Genome Sequencing.</title>
        <authorList>
            <person name="Lai Q."/>
            <person name="Shao Z."/>
        </authorList>
    </citation>
    <scope>NUCLEOTIDE SEQUENCE [LARGE SCALE GENOMIC DNA]</scope>
    <source>
        <strain evidence="2 3">22II14-10F7</strain>
    </source>
</reference>
<evidence type="ECO:0000313" key="3">
    <source>
        <dbReference type="Proteomes" id="UP000192746"/>
    </source>
</evidence>
<evidence type="ECO:0000256" key="1">
    <source>
        <dbReference type="SAM" id="SignalP"/>
    </source>
</evidence>
<evidence type="ECO:0000313" key="2">
    <source>
        <dbReference type="EMBL" id="ORL45096.1"/>
    </source>
</evidence>
<comment type="caution">
    <text evidence="2">The sequence shown here is derived from an EMBL/GenBank/DDBJ whole genome shotgun (WGS) entry which is preliminary data.</text>
</comment>
<dbReference type="Proteomes" id="UP000192746">
    <property type="component" value="Unassembled WGS sequence"/>
</dbReference>
<dbReference type="OrthoDB" id="1262626at2"/>
<dbReference type="AlphaFoldDB" id="A0A1Y1T255"/>
<organism evidence="2 3">
    <name type="scientific">Zunongwangia atlantica 22II14-10F7</name>
    <dbReference type="NCBI Taxonomy" id="1185767"/>
    <lineage>
        <taxon>Bacteria</taxon>
        <taxon>Pseudomonadati</taxon>
        <taxon>Bacteroidota</taxon>
        <taxon>Flavobacteriia</taxon>
        <taxon>Flavobacteriales</taxon>
        <taxon>Flavobacteriaceae</taxon>
        <taxon>Zunongwangia</taxon>
    </lineage>
</organism>
<proteinExistence type="predicted"/>
<feature type="chain" id="PRO_5010985591" evidence="1">
    <location>
        <begin position="20"/>
        <end position="153"/>
    </location>
</feature>
<accession>A0A1Y1T255</accession>
<feature type="signal peptide" evidence="1">
    <location>
        <begin position="1"/>
        <end position="19"/>
    </location>
</feature>
<gene>
    <name evidence="2" type="ORF">IIF7_11612</name>
</gene>
<name>A0A1Y1T255_9FLAO</name>
<sequence length="153" mass="17305">MKKLLVLMIFALGNFTLNAQVARVKLAKDTSENPVFVINDQIIAGSSILKSIPEEYFSEMKLFKDKTIGSKMLFVDQQNPGIVTLEIQKEFEAKSQSEINNFFGLDSETDLYVNGYLVEDKDLRLYASSIAKVEVLEKDYLRLKTAVLNISLN</sequence>
<dbReference type="EMBL" id="ARYN01000010">
    <property type="protein sequence ID" value="ORL45096.1"/>
    <property type="molecule type" value="Genomic_DNA"/>
</dbReference>
<keyword evidence="1" id="KW-0732">Signal</keyword>